<dbReference type="Gramene" id="EFJ11410">
    <property type="protein sequence ID" value="EFJ11410"/>
    <property type="gene ID" value="SELMODRAFT_183227"/>
</dbReference>
<dbReference type="InParanoid" id="D8SW08"/>
<dbReference type="AlphaFoldDB" id="D8SW08"/>
<dbReference type="STRING" id="88036.D8SW08"/>
<evidence type="ECO:0000256" key="5">
    <source>
        <dbReference type="ARBA" id="ARBA00023004"/>
    </source>
</evidence>
<dbReference type="HOGENOM" id="CLU_001570_4_0_1"/>
<name>D8SW08_SELML</name>
<dbReference type="PROSITE" id="PS00086">
    <property type="entry name" value="CYTOCHROME_P450"/>
    <property type="match status" value="1"/>
</dbReference>
<dbReference type="InterPro" id="IPR036396">
    <property type="entry name" value="Cyt_P450_sf"/>
</dbReference>
<dbReference type="InterPro" id="IPR001128">
    <property type="entry name" value="Cyt_P450"/>
</dbReference>
<dbReference type="PRINTS" id="PR00385">
    <property type="entry name" value="P450"/>
</dbReference>
<dbReference type="GO" id="GO:0005506">
    <property type="term" value="F:iron ion binding"/>
    <property type="evidence" value="ECO:0007669"/>
    <property type="project" value="InterPro"/>
</dbReference>
<evidence type="ECO:0000256" key="6">
    <source>
        <dbReference type="PIRSR" id="PIRSR602401-1"/>
    </source>
</evidence>
<dbReference type="CDD" id="cd20618">
    <property type="entry name" value="CYP71_clan"/>
    <property type="match status" value="1"/>
</dbReference>
<reference evidence="8 9" key="1">
    <citation type="journal article" date="2011" name="Science">
        <title>The Selaginella genome identifies genetic changes associated with the evolution of vascular plants.</title>
        <authorList>
            <person name="Banks J.A."/>
            <person name="Nishiyama T."/>
            <person name="Hasebe M."/>
            <person name="Bowman J.L."/>
            <person name="Gribskov M."/>
            <person name="dePamphilis C."/>
            <person name="Albert V.A."/>
            <person name="Aono N."/>
            <person name="Aoyama T."/>
            <person name="Ambrose B.A."/>
            <person name="Ashton N.W."/>
            <person name="Axtell M.J."/>
            <person name="Barker E."/>
            <person name="Barker M.S."/>
            <person name="Bennetzen J.L."/>
            <person name="Bonawitz N.D."/>
            <person name="Chapple C."/>
            <person name="Cheng C."/>
            <person name="Correa L.G."/>
            <person name="Dacre M."/>
            <person name="DeBarry J."/>
            <person name="Dreyer I."/>
            <person name="Elias M."/>
            <person name="Engstrom E.M."/>
            <person name="Estelle M."/>
            <person name="Feng L."/>
            <person name="Finet C."/>
            <person name="Floyd S.K."/>
            <person name="Frommer W.B."/>
            <person name="Fujita T."/>
            <person name="Gramzow L."/>
            <person name="Gutensohn M."/>
            <person name="Harholt J."/>
            <person name="Hattori M."/>
            <person name="Heyl A."/>
            <person name="Hirai T."/>
            <person name="Hiwatashi Y."/>
            <person name="Ishikawa M."/>
            <person name="Iwata M."/>
            <person name="Karol K.G."/>
            <person name="Koehler B."/>
            <person name="Kolukisaoglu U."/>
            <person name="Kubo M."/>
            <person name="Kurata T."/>
            <person name="Lalonde S."/>
            <person name="Li K."/>
            <person name="Li Y."/>
            <person name="Litt A."/>
            <person name="Lyons E."/>
            <person name="Manning G."/>
            <person name="Maruyama T."/>
            <person name="Michael T.P."/>
            <person name="Mikami K."/>
            <person name="Miyazaki S."/>
            <person name="Morinaga S."/>
            <person name="Murata T."/>
            <person name="Mueller-Roeber B."/>
            <person name="Nelson D.R."/>
            <person name="Obara M."/>
            <person name="Oguri Y."/>
            <person name="Olmstead R.G."/>
            <person name="Onodera N."/>
            <person name="Petersen B.L."/>
            <person name="Pils B."/>
            <person name="Prigge M."/>
            <person name="Rensing S.A."/>
            <person name="Riano-Pachon D.M."/>
            <person name="Roberts A.W."/>
            <person name="Sato Y."/>
            <person name="Scheller H.V."/>
            <person name="Schulz B."/>
            <person name="Schulz C."/>
            <person name="Shakirov E.V."/>
            <person name="Shibagaki N."/>
            <person name="Shinohara N."/>
            <person name="Shippen D.E."/>
            <person name="Soerensen I."/>
            <person name="Sotooka R."/>
            <person name="Sugimoto N."/>
            <person name="Sugita M."/>
            <person name="Sumikawa N."/>
            <person name="Tanurdzic M."/>
            <person name="Theissen G."/>
            <person name="Ulvskov P."/>
            <person name="Wakazuki S."/>
            <person name="Weng J.K."/>
            <person name="Willats W.W."/>
            <person name="Wipf D."/>
            <person name="Wolf P.G."/>
            <person name="Yang L."/>
            <person name="Zimmer A.D."/>
            <person name="Zhu Q."/>
            <person name="Mitros T."/>
            <person name="Hellsten U."/>
            <person name="Loque D."/>
            <person name="Otillar R."/>
            <person name="Salamov A."/>
            <person name="Schmutz J."/>
            <person name="Shapiro H."/>
            <person name="Lindquist E."/>
            <person name="Lucas S."/>
            <person name="Rokhsar D."/>
            <person name="Grigoriev I.V."/>
        </authorList>
    </citation>
    <scope>NUCLEOTIDE SEQUENCE [LARGE SCALE GENOMIC DNA]</scope>
</reference>
<dbReference type="eggNOG" id="KOG0156">
    <property type="taxonomic scope" value="Eukaryota"/>
</dbReference>
<dbReference type="PRINTS" id="PR00463">
    <property type="entry name" value="EP450I"/>
</dbReference>
<keyword evidence="7" id="KW-0503">Monooxygenase</keyword>
<dbReference type="GO" id="GO:0044550">
    <property type="term" value="P:secondary metabolite biosynthetic process"/>
    <property type="evidence" value="ECO:0007669"/>
    <property type="project" value="UniProtKB-ARBA"/>
</dbReference>
<accession>D8SW08</accession>
<dbReference type="EMBL" id="GL377647">
    <property type="protein sequence ID" value="EFJ11410.1"/>
    <property type="molecule type" value="Genomic_DNA"/>
</dbReference>
<keyword evidence="4 7" id="KW-0560">Oxidoreductase</keyword>
<keyword evidence="3 6" id="KW-0479">Metal-binding</keyword>
<dbReference type="SUPFAM" id="SSF48264">
    <property type="entry name" value="Cytochrome P450"/>
    <property type="match status" value="1"/>
</dbReference>
<dbReference type="InterPro" id="IPR002401">
    <property type="entry name" value="Cyt_P450_E_grp-I"/>
</dbReference>
<dbReference type="KEGG" id="smo:SELMODRAFT_183227"/>
<evidence type="ECO:0000256" key="2">
    <source>
        <dbReference type="ARBA" id="ARBA00022617"/>
    </source>
</evidence>
<dbReference type="GeneID" id="9629754"/>
<evidence type="ECO:0000256" key="4">
    <source>
        <dbReference type="ARBA" id="ARBA00023002"/>
    </source>
</evidence>
<evidence type="ECO:0000256" key="1">
    <source>
        <dbReference type="ARBA" id="ARBA00010617"/>
    </source>
</evidence>
<gene>
    <name evidence="8" type="primary">CYP785A10</name>
    <name evidence="8" type="ORF">SELMODRAFT_183227</name>
</gene>
<dbReference type="PANTHER" id="PTHR47944">
    <property type="entry name" value="CYTOCHROME P450 98A9"/>
    <property type="match status" value="1"/>
</dbReference>
<keyword evidence="9" id="KW-1185">Reference proteome</keyword>
<dbReference type="GO" id="GO:0016705">
    <property type="term" value="F:oxidoreductase activity, acting on paired donors, with incorporation or reduction of molecular oxygen"/>
    <property type="evidence" value="ECO:0007669"/>
    <property type="project" value="InterPro"/>
</dbReference>
<evidence type="ECO:0000256" key="7">
    <source>
        <dbReference type="RuleBase" id="RU000461"/>
    </source>
</evidence>
<dbReference type="PANTHER" id="PTHR47944:SF4">
    <property type="entry name" value="OS09G0441700 PROTEIN"/>
    <property type="match status" value="1"/>
</dbReference>
<dbReference type="GO" id="GO:0020037">
    <property type="term" value="F:heme binding"/>
    <property type="evidence" value="ECO:0007669"/>
    <property type="project" value="InterPro"/>
</dbReference>
<dbReference type="InterPro" id="IPR017972">
    <property type="entry name" value="Cyt_P450_CS"/>
</dbReference>
<feature type="binding site" description="axial binding residue" evidence="6">
    <location>
        <position position="448"/>
    </location>
    <ligand>
        <name>heme</name>
        <dbReference type="ChEBI" id="CHEBI:30413"/>
    </ligand>
    <ligandPart>
        <name>Fe</name>
        <dbReference type="ChEBI" id="CHEBI:18248"/>
    </ligandPart>
</feature>
<sequence>MELLSSIPAFLQENCYSLLLVLLLVIVTSRWFFRKPSDLPPGPFSLPVIGCLHLIGPLPHVSLHELSRKYGGIMHLKFGTVPFVVVSSEEAAKELYKYRGLEFASKVPTIAGRHFGNDFNGIVYAEYTPQLKLYRKIVNTHLLSATRLKVYDKIRREEQCSLARSIVSAEGTPIKLRDKFHNLNVNIITYMLFGERFYGAHARNTAALDAFADAVIESLRLSGVFNISDFIPAIKWLDVQRLEKRYKQLIAKVNDYLLSVLQDHRRNPRKYRRDEPVPFIDVLLSLDSTEEEVSDITKLSLLFDMLLGAVDTSALSLEWAITELLRHPSVMEKARKDIDSVVGSNRLVEDSDLDQLPFIAAIAKETLRLHQLAPLALPKVVQGGPSKLGGYTIPNGTCAFVNFHSLGIDPAHWKDPMKYRPERFLEADIDVFGQDYNLLPFGSGRRMCPGAKLGFDTLQIGIATLVQGFEWKLAKGQDPAEINMDETYGLVCHKTQPLIAVPKARLERSVYSS</sequence>
<keyword evidence="2 6" id="KW-0349">Heme</keyword>
<dbReference type="Pfam" id="PF00067">
    <property type="entry name" value="p450"/>
    <property type="match status" value="1"/>
</dbReference>
<comment type="similarity">
    <text evidence="1 7">Belongs to the cytochrome P450 family.</text>
</comment>
<dbReference type="Proteomes" id="UP000001514">
    <property type="component" value="Unassembled WGS sequence"/>
</dbReference>
<evidence type="ECO:0000313" key="8">
    <source>
        <dbReference type="EMBL" id="EFJ11410.1"/>
    </source>
</evidence>
<protein>
    <submittedName>
        <fullName evidence="8">Uncharacterized protein CYP785A10</fullName>
    </submittedName>
</protein>
<evidence type="ECO:0000313" key="9">
    <source>
        <dbReference type="Proteomes" id="UP000001514"/>
    </source>
</evidence>
<organism evidence="9">
    <name type="scientific">Selaginella moellendorffii</name>
    <name type="common">Spikemoss</name>
    <dbReference type="NCBI Taxonomy" id="88036"/>
    <lineage>
        <taxon>Eukaryota</taxon>
        <taxon>Viridiplantae</taxon>
        <taxon>Streptophyta</taxon>
        <taxon>Embryophyta</taxon>
        <taxon>Tracheophyta</taxon>
        <taxon>Lycopodiopsida</taxon>
        <taxon>Selaginellales</taxon>
        <taxon>Selaginellaceae</taxon>
        <taxon>Selaginella</taxon>
    </lineage>
</organism>
<keyword evidence="5 6" id="KW-0408">Iron</keyword>
<evidence type="ECO:0000256" key="3">
    <source>
        <dbReference type="ARBA" id="ARBA00022723"/>
    </source>
</evidence>
<comment type="cofactor">
    <cofactor evidence="6">
        <name>heme</name>
        <dbReference type="ChEBI" id="CHEBI:30413"/>
    </cofactor>
</comment>
<dbReference type="GO" id="GO:0004497">
    <property type="term" value="F:monooxygenase activity"/>
    <property type="evidence" value="ECO:0007669"/>
    <property type="project" value="UniProtKB-KW"/>
</dbReference>
<dbReference type="Gene3D" id="1.10.630.10">
    <property type="entry name" value="Cytochrome P450"/>
    <property type="match status" value="1"/>
</dbReference>
<dbReference type="OrthoDB" id="442633at2759"/>
<proteinExistence type="inferred from homology"/>